<proteinExistence type="predicted"/>
<evidence type="ECO:0000256" key="1">
    <source>
        <dbReference type="ARBA" id="ARBA00004328"/>
    </source>
</evidence>
<dbReference type="InterPro" id="IPR054612">
    <property type="entry name" value="Phage_capsid-like_C"/>
</dbReference>
<organism evidence="3 4">
    <name type="scientific">Parvularcula marina</name>
    <dbReference type="NCBI Taxonomy" id="2292771"/>
    <lineage>
        <taxon>Bacteria</taxon>
        <taxon>Pseudomonadati</taxon>
        <taxon>Pseudomonadota</taxon>
        <taxon>Alphaproteobacteria</taxon>
        <taxon>Parvularculales</taxon>
        <taxon>Parvularculaceae</taxon>
        <taxon>Parvularcula</taxon>
    </lineage>
</organism>
<dbReference type="Proteomes" id="UP000264589">
    <property type="component" value="Unassembled WGS sequence"/>
</dbReference>
<dbReference type="InterPro" id="IPR024455">
    <property type="entry name" value="Phage_capsid"/>
</dbReference>
<dbReference type="Gene3D" id="3.30.2320.10">
    <property type="entry name" value="hypothetical protein PF0899 domain"/>
    <property type="match status" value="1"/>
</dbReference>
<evidence type="ECO:0000313" key="4">
    <source>
        <dbReference type="Proteomes" id="UP000264589"/>
    </source>
</evidence>
<feature type="domain" description="Phage capsid-like C-terminal" evidence="2">
    <location>
        <begin position="114"/>
        <end position="393"/>
    </location>
</feature>
<name>A0A371RKF5_9PROT</name>
<evidence type="ECO:0000313" key="3">
    <source>
        <dbReference type="EMBL" id="RFB05928.1"/>
    </source>
</evidence>
<dbReference type="NCBIfam" id="TIGR01554">
    <property type="entry name" value="major_cap_HK97"/>
    <property type="match status" value="1"/>
</dbReference>
<dbReference type="SUPFAM" id="SSF56563">
    <property type="entry name" value="Major capsid protein gp5"/>
    <property type="match status" value="1"/>
</dbReference>
<dbReference type="Gene3D" id="3.30.2400.10">
    <property type="entry name" value="Major capsid protein gp5"/>
    <property type="match status" value="1"/>
</dbReference>
<reference evidence="3 4" key="1">
    <citation type="submission" date="2018-08" db="EMBL/GenBank/DDBJ databases">
        <title>Parvularcula sp. SM1705, isolated from surface water of the South Sea China.</title>
        <authorList>
            <person name="Sun L."/>
        </authorList>
    </citation>
    <scope>NUCLEOTIDE SEQUENCE [LARGE SCALE GENOMIC DNA]</scope>
    <source>
        <strain evidence="3 4">SM1705</strain>
    </source>
</reference>
<comment type="subcellular location">
    <subcellularLocation>
        <location evidence="1">Virion</location>
    </subcellularLocation>
</comment>
<accession>A0A371RKF5</accession>
<dbReference type="OrthoDB" id="9786516at2"/>
<dbReference type="EMBL" id="QUQO01000001">
    <property type="protein sequence ID" value="RFB05928.1"/>
    <property type="molecule type" value="Genomic_DNA"/>
</dbReference>
<dbReference type="InParanoid" id="A0A371RKF5"/>
<comment type="caution">
    <text evidence="3">The sequence shown here is derived from an EMBL/GenBank/DDBJ whole genome shotgun (WGS) entry which is preliminary data.</text>
</comment>
<evidence type="ECO:0000259" key="2">
    <source>
        <dbReference type="Pfam" id="PF05065"/>
    </source>
</evidence>
<gene>
    <name evidence="3" type="ORF">DX908_12025</name>
</gene>
<dbReference type="AlphaFoldDB" id="A0A371RKF5"/>
<dbReference type="Pfam" id="PF05065">
    <property type="entry name" value="Phage_capsid"/>
    <property type="match status" value="1"/>
</dbReference>
<protein>
    <submittedName>
        <fullName evidence="3">Phage major capsid protein</fullName>
    </submittedName>
</protein>
<keyword evidence="4" id="KW-1185">Reference proteome</keyword>
<sequence length="396" mass="42580">MELETKAHDGGDAATMQDILYTFEQFKQANDERLNGLEKRSADPLMAEKVDRIGEELSRQQAVLDRLAARSARPALDTAADTGSEAKSAFDTYMRTGAMTAPELKSIAAGDSSGGIIAPDETASLIDARLKDISPIRQIATVRQISGNSYRKPYPTTDFGAAWVGETGDRDETTTPTLMALDFPAMELYAMPAATQALLDDSVVDIGQWIADEVQTEFAVQESAAFVAGNSSSKPKGFLSYDQAADASRDADEIGTVASDGAAIIADDLIDLVYTLPQSYRQNGRFIMNRTVASSIRKLKDLEGNYIWSPGLAAGQPSTLLGFPVTESEDMPDVGTSTTPVAFGDFARGYLIVDRAGIQVLRDPYSAKPYVLFYTTKRVGGGVQDFSAIKLLSMSA</sequence>